<dbReference type="AlphaFoldDB" id="A0A8T2JNY7"/>
<dbReference type="Pfam" id="PF13445">
    <property type="entry name" value="zf-RING_UBOX"/>
    <property type="match status" value="1"/>
</dbReference>
<feature type="domain" description="RING-type" evidence="6">
    <location>
        <begin position="15"/>
        <end position="55"/>
    </location>
</feature>
<dbReference type="SUPFAM" id="SSF57850">
    <property type="entry name" value="RING/U-box"/>
    <property type="match status" value="1"/>
</dbReference>
<dbReference type="PROSITE" id="PS00518">
    <property type="entry name" value="ZF_RING_1"/>
    <property type="match status" value="1"/>
</dbReference>
<evidence type="ECO:0000259" key="6">
    <source>
        <dbReference type="PROSITE" id="PS50089"/>
    </source>
</evidence>
<accession>A0A8T2JNY7</accession>
<name>A0A8T2JNY7_9PIPI</name>
<protein>
    <recommendedName>
        <fullName evidence="6">RING-type domain-containing protein</fullName>
    </recommendedName>
</protein>
<feature type="compositionally biased region" description="Polar residues" evidence="5">
    <location>
        <begin position="336"/>
        <end position="348"/>
    </location>
</feature>
<dbReference type="OrthoDB" id="6270329at2759"/>
<evidence type="ECO:0000256" key="1">
    <source>
        <dbReference type="ARBA" id="ARBA00022723"/>
    </source>
</evidence>
<dbReference type="SMART" id="SM00184">
    <property type="entry name" value="RING"/>
    <property type="match status" value="1"/>
</dbReference>
<dbReference type="PROSITE" id="PS50089">
    <property type="entry name" value="ZF_RING_2"/>
    <property type="match status" value="1"/>
</dbReference>
<dbReference type="PANTHER" id="PTHR25465">
    <property type="entry name" value="B-BOX DOMAIN CONTAINING"/>
    <property type="match status" value="1"/>
</dbReference>
<evidence type="ECO:0000256" key="3">
    <source>
        <dbReference type="ARBA" id="ARBA00022833"/>
    </source>
</evidence>
<keyword evidence="2 4" id="KW-0863">Zinc-finger</keyword>
<evidence type="ECO:0000256" key="5">
    <source>
        <dbReference type="SAM" id="MobiDB-lite"/>
    </source>
</evidence>
<keyword evidence="3" id="KW-0862">Zinc</keyword>
<evidence type="ECO:0000256" key="4">
    <source>
        <dbReference type="PROSITE-ProRule" id="PRU00175"/>
    </source>
</evidence>
<dbReference type="Gene3D" id="3.30.40.10">
    <property type="entry name" value="Zinc/RING finger domain, C3HC4 (zinc finger)"/>
    <property type="match status" value="1"/>
</dbReference>
<comment type="caution">
    <text evidence="7">The sequence shown here is derived from an EMBL/GenBank/DDBJ whole genome shotgun (WGS) entry which is preliminary data.</text>
</comment>
<dbReference type="InterPro" id="IPR017907">
    <property type="entry name" value="Znf_RING_CS"/>
</dbReference>
<dbReference type="Proteomes" id="UP000812440">
    <property type="component" value="Chromosome 8_10"/>
</dbReference>
<dbReference type="Gene3D" id="3.30.160.60">
    <property type="entry name" value="Classic Zinc Finger"/>
    <property type="match status" value="1"/>
</dbReference>
<dbReference type="InterPro" id="IPR001841">
    <property type="entry name" value="Znf_RING"/>
</dbReference>
<dbReference type="InterPro" id="IPR013083">
    <property type="entry name" value="Znf_RING/FYVE/PHD"/>
</dbReference>
<feature type="region of interest" description="Disordered" evidence="5">
    <location>
        <begin position="336"/>
        <end position="356"/>
    </location>
</feature>
<dbReference type="PANTHER" id="PTHR25465:SF36">
    <property type="entry name" value="E3 UBIQUITIN-PROTEIN LIGASE TRIM7"/>
    <property type="match status" value="1"/>
</dbReference>
<evidence type="ECO:0000313" key="8">
    <source>
        <dbReference type="Proteomes" id="UP000812440"/>
    </source>
</evidence>
<reference evidence="7" key="1">
    <citation type="thesis" date="2020" institute="ProQuest LLC" country="789 East Eisenhower Parkway, Ann Arbor, MI, USA">
        <title>Comparative Genomics and Chromosome Evolution.</title>
        <authorList>
            <person name="Mudd A.B."/>
        </authorList>
    </citation>
    <scope>NUCLEOTIDE SEQUENCE</scope>
    <source>
        <strain evidence="7">Female2</strain>
        <tissue evidence="7">Blood</tissue>
    </source>
</reference>
<dbReference type="InterPro" id="IPR051051">
    <property type="entry name" value="E3_ubiq-ligase_TRIM/RNF"/>
</dbReference>
<evidence type="ECO:0000256" key="2">
    <source>
        <dbReference type="ARBA" id="ARBA00022771"/>
    </source>
</evidence>
<proteinExistence type="predicted"/>
<keyword evidence="1" id="KW-0479">Metal-binding</keyword>
<organism evidence="7 8">
    <name type="scientific">Hymenochirus boettgeri</name>
    <name type="common">Congo dwarf clawed frog</name>
    <dbReference type="NCBI Taxonomy" id="247094"/>
    <lineage>
        <taxon>Eukaryota</taxon>
        <taxon>Metazoa</taxon>
        <taxon>Chordata</taxon>
        <taxon>Craniata</taxon>
        <taxon>Vertebrata</taxon>
        <taxon>Euteleostomi</taxon>
        <taxon>Amphibia</taxon>
        <taxon>Batrachia</taxon>
        <taxon>Anura</taxon>
        <taxon>Pipoidea</taxon>
        <taxon>Pipidae</taxon>
        <taxon>Pipinae</taxon>
        <taxon>Hymenochirus</taxon>
    </lineage>
</organism>
<keyword evidence="8" id="KW-1185">Reference proteome</keyword>
<sequence length="416" mass="47502">MEGTVLCLQPDDLCCPICVCTFSYPCSLPCGHSFCRQCIGTHWKTSTRISCPLCNETLQNRPNLSKNTVLASIVERLQSQAEHCNSCMGPGATQLCLPCLAPLCPQHLPLHQNESTHHLLVNLPTVWPCRYHEHGLQFYCARHSATLCPNCVVQHKECPAVPLLQHYKSNQEKIQKTLSKIIQEIAVKEEELIMKRNAHREYQIEVCDVTDKLIRDFQEMTDYLRRQRGALLGRIREGQETAQKEMVKSVTATQIEIDQLQRVKAQLEGKLSSDWMEVLKEPNCDTYQTSPTEHQDHQFNVNRIIEIAQLTDNIKQSLLAHPLLENAPSPLKQVTEVNTEPHNDSPTANDHPLPTHHLEEPAQDVVHFTEEMTEPHNDSLMENNHSLLPQRLEESVRDVQHCKGYNVMVSSYFSFQ</sequence>
<dbReference type="SUPFAM" id="SSF57845">
    <property type="entry name" value="B-box zinc-binding domain"/>
    <property type="match status" value="1"/>
</dbReference>
<dbReference type="GO" id="GO:0008270">
    <property type="term" value="F:zinc ion binding"/>
    <property type="evidence" value="ECO:0007669"/>
    <property type="project" value="UniProtKB-KW"/>
</dbReference>
<dbReference type="EMBL" id="JAACNH010000003">
    <property type="protein sequence ID" value="KAG8445972.1"/>
    <property type="molecule type" value="Genomic_DNA"/>
</dbReference>
<dbReference type="InterPro" id="IPR027370">
    <property type="entry name" value="Znf-RING_euk"/>
</dbReference>
<gene>
    <name evidence="7" type="ORF">GDO86_013735</name>
</gene>
<evidence type="ECO:0000313" key="7">
    <source>
        <dbReference type="EMBL" id="KAG8445972.1"/>
    </source>
</evidence>